<dbReference type="Proteomes" id="UP001291687">
    <property type="component" value="Unassembled WGS sequence"/>
</dbReference>
<dbReference type="PROSITE" id="PS51257">
    <property type="entry name" value="PROKAR_LIPOPROTEIN"/>
    <property type="match status" value="1"/>
</dbReference>
<evidence type="ECO:0000256" key="1">
    <source>
        <dbReference type="SAM" id="SignalP"/>
    </source>
</evidence>
<dbReference type="InterPro" id="IPR007055">
    <property type="entry name" value="BON_dom"/>
</dbReference>
<feature type="domain" description="BON" evidence="2">
    <location>
        <begin position="110"/>
        <end position="178"/>
    </location>
</feature>
<dbReference type="EMBL" id="JARJFB010000028">
    <property type="protein sequence ID" value="MEA0970570.1"/>
    <property type="molecule type" value="Genomic_DNA"/>
</dbReference>
<accession>A0ABU5NBM0</accession>
<dbReference type="PROSITE" id="PS50914">
    <property type="entry name" value="BON"/>
    <property type="match status" value="2"/>
</dbReference>
<evidence type="ECO:0000259" key="2">
    <source>
        <dbReference type="PROSITE" id="PS50914"/>
    </source>
</evidence>
<feature type="signal peptide" evidence="1">
    <location>
        <begin position="1"/>
        <end position="28"/>
    </location>
</feature>
<keyword evidence="4" id="KW-1185">Reference proteome</keyword>
<reference evidence="3 4" key="1">
    <citation type="submission" date="2023-03" db="EMBL/GenBank/DDBJ databases">
        <title>Host association and intracellularity evolved multiple times independently in the Rickettsiales.</title>
        <authorList>
            <person name="Castelli M."/>
            <person name="Nardi T."/>
            <person name="Gammuto L."/>
            <person name="Bellinzona G."/>
            <person name="Sabaneyeva E."/>
            <person name="Potekhin A."/>
            <person name="Serra V."/>
            <person name="Petroni G."/>
            <person name="Sassera D."/>
        </authorList>
    </citation>
    <scope>NUCLEOTIDE SEQUENCE [LARGE SCALE GENOMIC DNA]</scope>
    <source>
        <strain evidence="3 4">Sr 2-6</strain>
    </source>
</reference>
<dbReference type="Pfam" id="PF04972">
    <property type="entry name" value="BON"/>
    <property type="match status" value="2"/>
</dbReference>
<evidence type="ECO:0000313" key="4">
    <source>
        <dbReference type="Proteomes" id="UP001291687"/>
    </source>
</evidence>
<organism evidence="3 4">
    <name type="scientific">Candidatus Megaera venefica</name>
    <dbReference type="NCBI Taxonomy" id="2055910"/>
    <lineage>
        <taxon>Bacteria</taxon>
        <taxon>Pseudomonadati</taxon>
        <taxon>Pseudomonadota</taxon>
        <taxon>Alphaproteobacteria</taxon>
        <taxon>Rickettsiales</taxon>
        <taxon>Rickettsiaceae</taxon>
        <taxon>Candidatus Megaera</taxon>
    </lineage>
</organism>
<feature type="chain" id="PRO_5045175828" evidence="1">
    <location>
        <begin position="29"/>
        <end position="179"/>
    </location>
</feature>
<dbReference type="InterPro" id="IPR051686">
    <property type="entry name" value="Lipoprotein_DolP"/>
</dbReference>
<dbReference type="PANTHER" id="PTHR34606:SF15">
    <property type="entry name" value="BON DOMAIN-CONTAINING PROTEIN"/>
    <property type="match status" value="1"/>
</dbReference>
<feature type="domain" description="BON" evidence="2">
    <location>
        <begin position="32"/>
        <end position="100"/>
    </location>
</feature>
<dbReference type="PANTHER" id="PTHR34606">
    <property type="entry name" value="BON DOMAIN-CONTAINING PROTEIN"/>
    <property type="match status" value="1"/>
</dbReference>
<dbReference type="Gene3D" id="3.30.1340.30">
    <property type="match status" value="1"/>
</dbReference>
<proteinExistence type="predicted"/>
<comment type="caution">
    <text evidence="3">The sequence shown here is derived from an EMBL/GenBank/DDBJ whole genome shotgun (WGS) entry which is preliminary data.</text>
</comment>
<protein>
    <submittedName>
        <fullName evidence="3">BON domain-containing protein</fullName>
    </submittedName>
</protein>
<sequence length="179" mass="19407">MLFRKTSKFVLSLIIVITAIFGCFAAFADYTEDASITAEVKARLLNEPDIPRNISVSTKDDVVILKGTVDTSLQAHQAIEVASSVDKVGDVVDTQLKVKGSESLMTDALITAKVKGKIRHLYTSRKIAHGYQLHVETTNQITHIFGNVAREADIDTVVAAAKEVKGVKSVKTNISTSHP</sequence>
<name>A0ABU5NBM0_9RICK</name>
<gene>
    <name evidence="3" type="ORF">Megvenef_00536</name>
</gene>
<dbReference type="RefSeq" id="WP_322776474.1">
    <property type="nucleotide sequence ID" value="NZ_JARJFB010000028.1"/>
</dbReference>
<keyword evidence="1" id="KW-0732">Signal</keyword>
<evidence type="ECO:0000313" key="3">
    <source>
        <dbReference type="EMBL" id="MEA0970570.1"/>
    </source>
</evidence>